<gene>
    <name evidence="1" type="ORF">PZE19_30805</name>
</gene>
<keyword evidence="2" id="KW-1185">Reference proteome</keyword>
<name>A0ABT6FKT8_9BACT</name>
<protein>
    <recommendedName>
        <fullName evidence="3">CBM-cenC domain-containing protein</fullName>
    </recommendedName>
</protein>
<evidence type="ECO:0000313" key="1">
    <source>
        <dbReference type="EMBL" id="MDG3008179.1"/>
    </source>
</evidence>
<evidence type="ECO:0000313" key="2">
    <source>
        <dbReference type="Proteomes" id="UP001216907"/>
    </source>
</evidence>
<dbReference type="EMBL" id="JARRAG010000003">
    <property type="protein sequence ID" value="MDG3008179.1"/>
    <property type="molecule type" value="Genomic_DNA"/>
</dbReference>
<evidence type="ECO:0008006" key="3">
    <source>
        <dbReference type="Google" id="ProtNLM"/>
    </source>
</evidence>
<reference evidence="1 2" key="1">
    <citation type="submission" date="2023-03" db="EMBL/GenBank/DDBJ databases">
        <title>Paludisphaera mucosa sp. nov. a novel planctomycete from northern fen.</title>
        <authorList>
            <person name="Ivanova A."/>
        </authorList>
    </citation>
    <scope>NUCLEOTIDE SEQUENCE [LARGE SCALE GENOMIC DNA]</scope>
    <source>
        <strain evidence="1 2">Pla2</strain>
    </source>
</reference>
<proteinExistence type="predicted"/>
<dbReference type="Gene3D" id="2.60.120.260">
    <property type="entry name" value="Galactose-binding domain-like"/>
    <property type="match status" value="1"/>
</dbReference>
<dbReference type="Proteomes" id="UP001216907">
    <property type="component" value="Unassembled WGS sequence"/>
</dbReference>
<organism evidence="1 2">
    <name type="scientific">Paludisphaera mucosa</name>
    <dbReference type="NCBI Taxonomy" id="3030827"/>
    <lineage>
        <taxon>Bacteria</taxon>
        <taxon>Pseudomonadati</taxon>
        <taxon>Planctomycetota</taxon>
        <taxon>Planctomycetia</taxon>
        <taxon>Isosphaerales</taxon>
        <taxon>Isosphaeraceae</taxon>
        <taxon>Paludisphaera</taxon>
    </lineage>
</organism>
<sequence length="449" mass="47052">MSLLFPLRVRRPGRAPAEGSRRSRSRPSVELLEGRALLSNLLANGHFELGDVGFTTQYPNIDMAGGYIIGRDPDADRLASFLSFGDHTTGTGLMDEVDGALIPDQVVWQETVAVSPGTNYTFSGWAATMVGLDPSPARLQFLVNGAPIGSDYPVPARGGSWSSFSATWNSGTAVVAKIQIFDRQTAYAGNDFALDDLSFRAIQAVASQLVVTAQPHGSVVAGSDFEVTVAAEDLFGNVDGTFRGAVAVALAGNPGGTALGGVLTATAQDGVATFSGLTLDRIGSGYTLSIAGGGLIPATTRAFDVVPAAVRAPTVAGFRCVGAQGRPTALVASFSEPMSAASAEDRGNYRLVWSGRDRRPGTGDDRAVPIHRARYDSESQSVVLQPIGRLPQHGMFQLTIVGTTPNGLTSLAGIPLDGTATGLPGSDYMVQFERTRTTAQPWWTGMRSQ</sequence>
<comment type="caution">
    <text evidence="1">The sequence shown here is derived from an EMBL/GenBank/DDBJ whole genome shotgun (WGS) entry which is preliminary data.</text>
</comment>
<accession>A0ABT6FKT8</accession>
<dbReference type="RefSeq" id="WP_277864506.1">
    <property type="nucleotide sequence ID" value="NZ_JARRAG010000003.1"/>
</dbReference>